<name>B9L0E8_THERP</name>
<evidence type="ECO:0000256" key="1">
    <source>
        <dbReference type="SAM" id="MobiDB-lite"/>
    </source>
</evidence>
<gene>
    <name evidence="2" type="ordered locus">trd_1641</name>
</gene>
<evidence type="ECO:0000313" key="2">
    <source>
        <dbReference type="EMBL" id="ACM05302.1"/>
    </source>
</evidence>
<dbReference type="Proteomes" id="UP000000447">
    <property type="component" value="Chromosome"/>
</dbReference>
<sequence>MHDGTPLAPPMPLDTPAQTAPAAGPPDTAPPAALPTASPPASAPAAPTAPDAPPPSAPDAPETAPPESDDPVTAAPAPLTPVPLDALRALVLRAYPEALPELVTGETLEALLASAERAVALRARLLAEAQRAVPPVSAGAPRRIAEAEAGRLSPLEKIARALERERS</sequence>
<organism evidence="2 3">
    <name type="scientific">Thermomicrobium roseum (strain ATCC 27502 / DSM 5159 / P-2)</name>
    <dbReference type="NCBI Taxonomy" id="309801"/>
    <lineage>
        <taxon>Bacteria</taxon>
        <taxon>Pseudomonadati</taxon>
        <taxon>Thermomicrobiota</taxon>
        <taxon>Thermomicrobia</taxon>
        <taxon>Thermomicrobiales</taxon>
        <taxon>Thermomicrobiaceae</taxon>
        <taxon>Thermomicrobium</taxon>
    </lineage>
</organism>
<dbReference type="RefSeq" id="WP_015922586.1">
    <property type="nucleotide sequence ID" value="NC_011959.1"/>
</dbReference>
<dbReference type="AlphaFoldDB" id="B9L0E8"/>
<dbReference type="EMBL" id="CP001275">
    <property type="protein sequence ID" value="ACM05302.1"/>
    <property type="molecule type" value="Genomic_DNA"/>
</dbReference>
<feature type="compositionally biased region" description="Pro residues" evidence="1">
    <location>
        <begin position="23"/>
        <end position="42"/>
    </location>
</feature>
<reference evidence="2 3" key="1">
    <citation type="journal article" date="2009" name="PLoS ONE">
        <title>Complete genome sequence of the aerobic CO-oxidizing thermophile Thermomicrobium roseum.</title>
        <authorList>
            <person name="Wu D."/>
            <person name="Raymond J."/>
            <person name="Wu M."/>
            <person name="Chatterji S."/>
            <person name="Ren Q."/>
            <person name="Graham J.E."/>
            <person name="Bryant D.A."/>
            <person name="Robb F."/>
            <person name="Colman A."/>
            <person name="Tallon L.J."/>
            <person name="Badger J.H."/>
            <person name="Madupu R."/>
            <person name="Ward N.L."/>
            <person name="Eisen J.A."/>
        </authorList>
    </citation>
    <scope>NUCLEOTIDE SEQUENCE [LARGE SCALE GENOMIC DNA]</scope>
    <source>
        <strain evidence="3">ATCC 27502 / DSM 5159 / P-2</strain>
    </source>
</reference>
<keyword evidence="3" id="KW-1185">Reference proteome</keyword>
<feature type="compositionally biased region" description="Low complexity" evidence="1">
    <location>
        <begin position="59"/>
        <end position="79"/>
    </location>
</feature>
<accession>B9L0E8</accession>
<dbReference type="HOGENOM" id="CLU_1593782_0_0_0"/>
<proteinExistence type="predicted"/>
<feature type="region of interest" description="Disordered" evidence="1">
    <location>
        <begin position="1"/>
        <end position="79"/>
    </location>
</feature>
<dbReference type="KEGG" id="tro:trd_1641"/>
<evidence type="ECO:0000313" key="3">
    <source>
        <dbReference type="Proteomes" id="UP000000447"/>
    </source>
</evidence>
<protein>
    <submittedName>
        <fullName evidence="2">Uncharacterized protein</fullName>
    </submittedName>
</protein>